<dbReference type="EMBL" id="JAROAV010000043">
    <property type="protein sequence ID" value="MDF8265852.1"/>
    <property type="molecule type" value="Genomic_DNA"/>
</dbReference>
<gene>
    <name evidence="1" type="ORF">P4R38_16515</name>
</gene>
<keyword evidence="2" id="KW-1185">Reference proteome</keyword>
<evidence type="ECO:0008006" key="3">
    <source>
        <dbReference type="Google" id="ProtNLM"/>
    </source>
</evidence>
<reference evidence="1 2" key="1">
    <citation type="submission" date="2023-03" db="EMBL/GenBank/DDBJ databases">
        <title>YIM 133296 draft genome.</title>
        <authorList>
            <person name="Xiong L."/>
        </authorList>
    </citation>
    <scope>NUCLEOTIDE SEQUENCE [LARGE SCALE GENOMIC DNA]</scope>
    <source>
        <strain evidence="1 2">YIM 133296</strain>
    </source>
</reference>
<proteinExistence type="predicted"/>
<name>A0ABT6CAC3_9MICO</name>
<protein>
    <recommendedName>
        <fullName evidence="3">PH domain-containing protein</fullName>
    </recommendedName>
</protein>
<sequence length="90" mass="10223">MAQALSDPRLTATEATTWLEEVRTALTAIEPGPPPAWSSNTLRVLHALHVGLDHEILHDDEPVQIVHRDRVKEAVARTIEVTQPWFWKVR</sequence>
<dbReference type="Proteomes" id="UP001528912">
    <property type="component" value="Unassembled WGS sequence"/>
</dbReference>
<organism evidence="1 2">
    <name type="scientific">Luteipulveratus flavus</name>
    <dbReference type="NCBI Taxonomy" id="3031728"/>
    <lineage>
        <taxon>Bacteria</taxon>
        <taxon>Bacillati</taxon>
        <taxon>Actinomycetota</taxon>
        <taxon>Actinomycetes</taxon>
        <taxon>Micrococcales</taxon>
        <taxon>Dermacoccaceae</taxon>
        <taxon>Luteipulveratus</taxon>
    </lineage>
</organism>
<evidence type="ECO:0000313" key="1">
    <source>
        <dbReference type="EMBL" id="MDF8265852.1"/>
    </source>
</evidence>
<evidence type="ECO:0000313" key="2">
    <source>
        <dbReference type="Proteomes" id="UP001528912"/>
    </source>
</evidence>
<accession>A0ABT6CAC3</accession>
<comment type="caution">
    <text evidence="1">The sequence shown here is derived from an EMBL/GenBank/DDBJ whole genome shotgun (WGS) entry which is preliminary data.</text>
</comment>
<dbReference type="RefSeq" id="WP_277193118.1">
    <property type="nucleotide sequence ID" value="NZ_JAROAV010000043.1"/>
</dbReference>